<comment type="caution">
    <text evidence="1">The sequence shown here is derived from an EMBL/GenBank/DDBJ whole genome shotgun (WGS) entry which is preliminary data.</text>
</comment>
<gene>
    <name evidence="1" type="ORF">FUA24_21235</name>
</gene>
<dbReference type="Proteomes" id="UP000323930">
    <property type="component" value="Unassembled WGS sequence"/>
</dbReference>
<dbReference type="EMBL" id="VSDQ01000729">
    <property type="protein sequence ID" value="TYA69821.1"/>
    <property type="molecule type" value="Genomic_DNA"/>
</dbReference>
<dbReference type="AlphaFoldDB" id="A0A5D0HEX3"/>
<accession>A0A5D0HEX3</accession>
<evidence type="ECO:0000313" key="2">
    <source>
        <dbReference type="Proteomes" id="UP000323930"/>
    </source>
</evidence>
<sequence length="219" mass="25331">MRFIFPFLYVFANLIVIPPLAKSLGREALPVFTSNLKPKHLVYPMLFRNYVNPDLYFLLVKSSQELQLKNIELTYLDANFPFFDNFPLLPHLSHNDGKKVDISFMYLDNDGNSTTKKPSISGYGSFVKEHSTTSETCRSNGNWQYNFTKYLTFGKTDDLVFDAEGTTLIIKQLLHSPKTEKIFLEPYLKKSLGLSSEDRIRFHGCKSVRHDDHIHLQIK</sequence>
<keyword evidence="2" id="KW-1185">Reference proteome</keyword>
<dbReference type="Gene3D" id="3.30.1380.10">
    <property type="match status" value="1"/>
</dbReference>
<name>A0A5D0HEX3_9FLAO</name>
<organism evidence="1 2">
    <name type="scientific">Seonamhaeicola marinus</name>
    <dbReference type="NCBI Taxonomy" id="1912246"/>
    <lineage>
        <taxon>Bacteria</taxon>
        <taxon>Pseudomonadati</taxon>
        <taxon>Bacteroidota</taxon>
        <taxon>Flavobacteriia</taxon>
        <taxon>Flavobacteriales</taxon>
        <taxon>Flavobacteriaceae</taxon>
    </lineage>
</organism>
<evidence type="ECO:0000313" key="1">
    <source>
        <dbReference type="EMBL" id="TYA69821.1"/>
    </source>
</evidence>
<dbReference type="InterPro" id="IPR009045">
    <property type="entry name" value="Zn_M74/Hedgehog-like"/>
</dbReference>
<proteinExistence type="predicted"/>
<protein>
    <submittedName>
        <fullName evidence="1">Uncharacterized protein</fullName>
    </submittedName>
</protein>
<reference evidence="1 2" key="1">
    <citation type="submission" date="2019-08" db="EMBL/GenBank/DDBJ databases">
        <title>Seonamhaeicola sediminis sp. nov., isolated from marine sediment.</title>
        <authorList>
            <person name="Cao W.R."/>
        </authorList>
    </citation>
    <scope>NUCLEOTIDE SEQUENCE [LARGE SCALE GENOMIC DNA]</scope>
    <source>
        <strain evidence="1 2">B011</strain>
    </source>
</reference>